<comment type="similarity">
    <text evidence="1">Belongs to the ros/MucR family.</text>
</comment>
<dbReference type="EMBL" id="JBEPMC010000020">
    <property type="protein sequence ID" value="MET3583612.1"/>
    <property type="molecule type" value="Genomic_DNA"/>
</dbReference>
<gene>
    <name evidence="3" type="ORF">ABID19_006677</name>
</gene>
<feature type="compositionally biased region" description="Low complexity" evidence="2">
    <location>
        <begin position="32"/>
        <end position="44"/>
    </location>
</feature>
<organism evidence="3 4">
    <name type="scientific">Mesorhizobium robiniae</name>
    <dbReference type="NCBI Taxonomy" id="559315"/>
    <lineage>
        <taxon>Bacteria</taxon>
        <taxon>Pseudomonadati</taxon>
        <taxon>Pseudomonadota</taxon>
        <taxon>Alphaproteobacteria</taxon>
        <taxon>Hyphomicrobiales</taxon>
        <taxon>Phyllobacteriaceae</taxon>
        <taxon>Mesorhizobium</taxon>
    </lineage>
</organism>
<evidence type="ECO:0000256" key="1">
    <source>
        <dbReference type="ARBA" id="ARBA00007031"/>
    </source>
</evidence>
<name>A0ABV2H000_9HYPH</name>
<evidence type="ECO:0000313" key="3">
    <source>
        <dbReference type="EMBL" id="MET3583612.1"/>
    </source>
</evidence>
<feature type="region of interest" description="Disordered" evidence="2">
    <location>
        <begin position="19"/>
        <end position="86"/>
    </location>
</feature>
<evidence type="ECO:0000256" key="2">
    <source>
        <dbReference type="SAM" id="MobiDB-lite"/>
    </source>
</evidence>
<sequence>MVETFTAFSDNRHYEATLRRLRFSRPERQKKPTGTSTTSSRSPPMSCQLRLQQAGPGGGLPCPDPPGACDTERSPQKGRRHSSLLSDQEVDNTDYIISLEDRKKFKLFETPSVDHYGLTQDEYRAKWGLPADYPMVAPSYAAAPGFGQDDGAWPQTKRAGNAVPSKRTQRRSQLDFVYRRFVLKRPVANGMIARNMRGGR</sequence>
<comment type="caution">
    <text evidence="3">The sequence shown here is derived from an EMBL/GenBank/DDBJ whole genome shotgun (WGS) entry which is preliminary data.</text>
</comment>
<keyword evidence="4" id="KW-1185">Reference proteome</keyword>
<accession>A0ABV2H000</accession>
<proteinExistence type="inferred from homology"/>
<evidence type="ECO:0000313" key="4">
    <source>
        <dbReference type="Proteomes" id="UP001549204"/>
    </source>
</evidence>
<feature type="compositionally biased region" description="Basic and acidic residues" evidence="2">
    <location>
        <begin position="19"/>
        <end position="30"/>
    </location>
</feature>
<dbReference type="Proteomes" id="UP001549204">
    <property type="component" value="Unassembled WGS sequence"/>
</dbReference>
<dbReference type="Pfam" id="PF05443">
    <property type="entry name" value="ROS_MUCR"/>
    <property type="match status" value="1"/>
</dbReference>
<dbReference type="InterPro" id="IPR008807">
    <property type="entry name" value="ROS_MUCR"/>
</dbReference>
<dbReference type="Gene3D" id="1.10.10.1550">
    <property type="entry name" value="ROS/MUCR transcriptional regulator protein"/>
    <property type="match status" value="1"/>
</dbReference>
<protein>
    <submittedName>
        <fullName evidence="3">Uncharacterized protein</fullName>
    </submittedName>
</protein>
<dbReference type="InterPro" id="IPR041920">
    <property type="entry name" value="ROS/MUCR_sf"/>
</dbReference>
<reference evidence="3 4" key="1">
    <citation type="submission" date="2024-06" db="EMBL/GenBank/DDBJ databases">
        <title>Genomic Encyclopedia of Type Strains, Phase IV (KMG-IV): sequencing the most valuable type-strain genomes for metagenomic binning, comparative biology and taxonomic classification.</title>
        <authorList>
            <person name="Goeker M."/>
        </authorList>
    </citation>
    <scope>NUCLEOTIDE SEQUENCE [LARGE SCALE GENOMIC DNA]</scope>
    <source>
        <strain evidence="3 4">DSM 100022</strain>
    </source>
</reference>